<comment type="caution">
    <text evidence="12">The sequence shown here is derived from an EMBL/GenBank/DDBJ whole genome shotgun (WGS) entry which is preliminary data.</text>
</comment>
<evidence type="ECO:0000256" key="10">
    <source>
        <dbReference type="ARBA" id="ARBA00023180"/>
    </source>
</evidence>
<feature type="transmembrane region" description="Helical" evidence="11">
    <location>
        <begin position="41"/>
        <end position="64"/>
    </location>
</feature>
<dbReference type="GO" id="GO:0006493">
    <property type="term" value="P:protein O-linked glycosylation"/>
    <property type="evidence" value="ECO:0007669"/>
    <property type="project" value="TreeGrafter"/>
</dbReference>
<reference evidence="12 13" key="1">
    <citation type="journal article" date="2022" name="Nat. Ecol. Evol.">
        <title>A masculinizing supergene underlies an exaggerated male reproductive morph in a spider.</title>
        <authorList>
            <person name="Hendrickx F."/>
            <person name="De Corte Z."/>
            <person name="Sonet G."/>
            <person name="Van Belleghem S.M."/>
            <person name="Kostlbacher S."/>
            <person name="Vangestel C."/>
        </authorList>
    </citation>
    <scope>NUCLEOTIDE SEQUENCE [LARGE SCALE GENOMIC DNA]</scope>
    <source>
        <strain evidence="12">W744_W776</strain>
    </source>
</reference>
<comment type="similarity">
    <text evidence="2">Belongs to the glycosyltransferase 31 family.</text>
</comment>
<comment type="subcellular location">
    <subcellularLocation>
        <location evidence="1">Golgi apparatus membrane</location>
        <topology evidence="1">Single-pass type II membrane protein</topology>
    </subcellularLocation>
</comment>
<keyword evidence="4" id="KW-0808">Transferase</keyword>
<dbReference type="GO" id="GO:0016758">
    <property type="term" value="F:hexosyltransferase activity"/>
    <property type="evidence" value="ECO:0007669"/>
    <property type="project" value="InterPro"/>
</dbReference>
<evidence type="ECO:0008006" key="14">
    <source>
        <dbReference type="Google" id="ProtNLM"/>
    </source>
</evidence>
<gene>
    <name evidence="12" type="ORF">JTE90_015521</name>
</gene>
<dbReference type="PANTHER" id="PTHR11214:SF314">
    <property type="entry name" value="HEXOSYLTRANSFERASE"/>
    <property type="match status" value="1"/>
</dbReference>
<sequence length="523" mass="58754">MPHEVHIDKMASEKSQALYVPTDTCEEKSLKEKGRWYCSKLFLVWILVALLIALFAGLCVEFWFPATERLYTDEKSIAELVVHGESQNKGPLYYTAIEKKLELTTIAKEETNPPWHLDFLINPTRLCETWDSPETESYQRNPEVKLLILVPSAPGHFTQRSTIRRTWGSVAVQPHGPVRLGFVLGITSNATQQSLIRHESEAFGDIIQADFVDTFRNLTTKSVLMLKWVAAHCPHASYFLKTDDDTFVNLPVLARVLQKPVFDPSESFIGGYVRKGSVPTRIPSEKHYVSEEDFPEEEFPPYADGSAYVTTGSTAMQLYGASQRVTPFLPLEDIFITGLCADDIDAKLVHEPSFRNAMPEDSSWDRLSSLATVHSLMPSDIDSMFDQIHQAIMETLNFSKDSSFGSSDFFGSLPVFDNFAWSLEDTDSDESFNADAFESPKPKSIFDIFDIVRKQLGVRGGGGMSKENKAAGSDFNYEELPVPAQRINKGNLLLNSKEEKQVPEALNRQKGNNSTASIILYFK</sequence>
<dbReference type="Proteomes" id="UP000827092">
    <property type="component" value="Unassembled WGS sequence"/>
</dbReference>
<organism evidence="12 13">
    <name type="scientific">Oedothorax gibbosus</name>
    <dbReference type="NCBI Taxonomy" id="931172"/>
    <lineage>
        <taxon>Eukaryota</taxon>
        <taxon>Metazoa</taxon>
        <taxon>Ecdysozoa</taxon>
        <taxon>Arthropoda</taxon>
        <taxon>Chelicerata</taxon>
        <taxon>Arachnida</taxon>
        <taxon>Araneae</taxon>
        <taxon>Araneomorphae</taxon>
        <taxon>Entelegynae</taxon>
        <taxon>Araneoidea</taxon>
        <taxon>Linyphiidae</taxon>
        <taxon>Erigoninae</taxon>
        <taxon>Oedothorax</taxon>
    </lineage>
</organism>
<evidence type="ECO:0000256" key="9">
    <source>
        <dbReference type="ARBA" id="ARBA00023136"/>
    </source>
</evidence>
<keyword evidence="10" id="KW-0325">Glycoprotein</keyword>
<accession>A0AAV6TRZ4</accession>
<keyword evidence="9 11" id="KW-0472">Membrane</keyword>
<evidence type="ECO:0000256" key="1">
    <source>
        <dbReference type="ARBA" id="ARBA00004323"/>
    </source>
</evidence>
<evidence type="ECO:0000313" key="13">
    <source>
        <dbReference type="Proteomes" id="UP000827092"/>
    </source>
</evidence>
<dbReference type="EMBL" id="JAFNEN010001249">
    <property type="protein sequence ID" value="KAG8174343.1"/>
    <property type="molecule type" value="Genomic_DNA"/>
</dbReference>
<name>A0AAV6TRZ4_9ARAC</name>
<dbReference type="FunFam" id="3.90.550.50:FF:000001">
    <property type="entry name" value="Hexosyltransferase"/>
    <property type="match status" value="1"/>
</dbReference>
<dbReference type="AlphaFoldDB" id="A0AAV6TRZ4"/>
<evidence type="ECO:0000256" key="3">
    <source>
        <dbReference type="ARBA" id="ARBA00022676"/>
    </source>
</evidence>
<protein>
    <recommendedName>
        <fullName evidence="14">Hexosyltransferase</fullName>
    </recommendedName>
</protein>
<keyword evidence="8" id="KW-0333">Golgi apparatus</keyword>
<dbReference type="PANTHER" id="PTHR11214">
    <property type="entry name" value="BETA-1,3-N-ACETYLGLUCOSAMINYLTRANSFERASE"/>
    <property type="match status" value="1"/>
</dbReference>
<dbReference type="InterPro" id="IPR002659">
    <property type="entry name" value="Glyco_trans_31"/>
</dbReference>
<evidence type="ECO:0000256" key="4">
    <source>
        <dbReference type="ARBA" id="ARBA00022679"/>
    </source>
</evidence>
<evidence type="ECO:0000256" key="11">
    <source>
        <dbReference type="SAM" id="Phobius"/>
    </source>
</evidence>
<keyword evidence="6" id="KW-0735">Signal-anchor</keyword>
<dbReference type="GO" id="GO:0000139">
    <property type="term" value="C:Golgi membrane"/>
    <property type="evidence" value="ECO:0007669"/>
    <property type="project" value="UniProtKB-SubCell"/>
</dbReference>
<keyword evidence="7 11" id="KW-1133">Transmembrane helix</keyword>
<keyword evidence="3" id="KW-0328">Glycosyltransferase</keyword>
<dbReference type="Gene3D" id="3.90.550.50">
    <property type="match status" value="1"/>
</dbReference>
<evidence type="ECO:0000256" key="5">
    <source>
        <dbReference type="ARBA" id="ARBA00022692"/>
    </source>
</evidence>
<keyword evidence="13" id="KW-1185">Reference proteome</keyword>
<evidence type="ECO:0000256" key="7">
    <source>
        <dbReference type="ARBA" id="ARBA00022989"/>
    </source>
</evidence>
<evidence type="ECO:0000256" key="6">
    <source>
        <dbReference type="ARBA" id="ARBA00022968"/>
    </source>
</evidence>
<evidence type="ECO:0000256" key="2">
    <source>
        <dbReference type="ARBA" id="ARBA00008661"/>
    </source>
</evidence>
<proteinExistence type="inferred from homology"/>
<evidence type="ECO:0000256" key="8">
    <source>
        <dbReference type="ARBA" id="ARBA00023034"/>
    </source>
</evidence>
<evidence type="ECO:0000313" key="12">
    <source>
        <dbReference type="EMBL" id="KAG8174343.1"/>
    </source>
</evidence>
<keyword evidence="5 11" id="KW-0812">Transmembrane</keyword>
<dbReference type="Pfam" id="PF01762">
    <property type="entry name" value="Galactosyl_T"/>
    <property type="match status" value="1"/>
</dbReference>